<proteinExistence type="predicted"/>
<evidence type="ECO:0000313" key="2">
    <source>
        <dbReference type="Proteomes" id="UP000270094"/>
    </source>
</evidence>
<organism evidence="1 2">
    <name type="scientific">Strongylus vulgaris</name>
    <name type="common">Blood worm</name>
    <dbReference type="NCBI Taxonomy" id="40348"/>
    <lineage>
        <taxon>Eukaryota</taxon>
        <taxon>Metazoa</taxon>
        <taxon>Ecdysozoa</taxon>
        <taxon>Nematoda</taxon>
        <taxon>Chromadorea</taxon>
        <taxon>Rhabditida</taxon>
        <taxon>Rhabditina</taxon>
        <taxon>Rhabditomorpha</taxon>
        <taxon>Strongyloidea</taxon>
        <taxon>Strongylidae</taxon>
        <taxon>Strongylus</taxon>
    </lineage>
</organism>
<dbReference type="Proteomes" id="UP000270094">
    <property type="component" value="Unassembled WGS sequence"/>
</dbReference>
<name>A0A3P7KT69_STRVU</name>
<evidence type="ECO:0000313" key="1">
    <source>
        <dbReference type="EMBL" id="VDM70432.1"/>
    </source>
</evidence>
<sequence length="74" mass="8045">MSLISLSENLTVLKETKEEGTEGYNSLRAPNDGNSVSLIMVEWDCEPVGKAKLICVADLLSVATPPPTELIQRE</sequence>
<protein>
    <submittedName>
        <fullName evidence="1">Uncharacterized protein</fullName>
    </submittedName>
</protein>
<keyword evidence="2" id="KW-1185">Reference proteome</keyword>
<dbReference type="AlphaFoldDB" id="A0A3P7KT69"/>
<gene>
    <name evidence="1" type="ORF">SVUK_LOCUS5430</name>
</gene>
<accession>A0A3P7KT69</accession>
<reference evidence="1 2" key="1">
    <citation type="submission" date="2018-11" db="EMBL/GenBank/DDBJ databases">
        <authorList>
            <consortium name="Pathogen Informatics"/>
        </authorList>
    </citation>
    <scope>NUCLEOTIDE SEQUENCE [LARGE SCALE GENOMIC DNA]</scope>
</reference>
<dbReference type="EMBL" id="UYYB01016041">
    <property type="protein sequence ID" value="VDM70432.1"/>
    <property type="molecule type" value="Genomic_DNA"/>
</dbReference>